<dbReference type="Pfam" id="PF00436">
    <property type="entry name" value="SSB"/>
    <property type="match status" value="1"/>
</dbReference>
<organism evidence="2 3">
    <name type="scientific">Phaeobacter piscinae</name>
    <dbReference type="NCBI Taxonomy" id="1580596"/>
    <lineage>
        <taxon>Bacteria</taxon>
        <taxon>Pseudomonadati</taxon>
        <taxon>Pseudomonadota</taxon>
        <taxon>Alphaproteobacteria</taxon>
        <taxon>Rhodobacterales</taxon>
        <taxon>Roseobacteraceae</taxon>
        <taxon>Phaeobacter</taxon>
    </lineage>
</organism>
<dbReference type="RefSeq" id="WP_096873653.1">
    <property type="nucleotide sequence ID" value="NZ_CP010774.1"/>
</dbReference>
<keyword evidence="2" id="KW-0614">Plasmid</keyword>
<dbReference type="GO" id="GO:0003697">
    <property type="term" value="F:single-stranded DNA binding"/>
    <property type="evidence" value="ECO:0007669"/>
    <property type="project" value="InterPro"/>
</dbReference>
<accession>A0AAN1LD56</accession>
<evidence type="ECO:0000313" key="3">
    <source>
        <dbReference type="Proteomes" id="UP000218606"/>
    </source>
</evidence>
<dbReference type="Gene3D" id="2.40.50.140">
    <property type="entry name" value="Nucleic acid-binding proteins"/>
    <property type="match status" value="1"/>
</dbReference>
<name>A0AAN1LD56_9RHOB</name>
<dbReference type="InterPro" id="IPR000424">
    <property type="entry name" value="Primosome_PriB/ssb"/>
</dbReference>
<dbReference type="InterPro" id="IPR012340">
    <property type="entry name" value="NA-bd_OB-fold"/>
</dbReference>
<evidence type="ECO:0000313" key="2">
    <source>
        <dbReference type="EMBL" id="ATG46051.1"/>
    </source>
</evidence>
<gene>
    <name evidence="2" type="ORF">PhaeoP13_04169</name>
</gene>
<dbReference type="EMBL" id="CP010774">
    <property type="protein sequence ID" value="ATG46051.1"/>
    <property type="molecule type" value="Genomic_DNA"/>
</dbReference>
<dbReference type="SUPFAM" id="SSF50249">
    <property type="entry name" value="Nucleic acid-binding proteins"/>
    <property type="match status" value="1"/>
</dbReference>
<proteinExistence type="predicted"/>
<dbReference type="CDD" id="cd04496">
    <property type="entry name" value="SSB_OBF"/>
    <property type="match status" value="1"/>
</dbReference>
<reference evidence="2 3" key="1">
    <citation type="journal article" date="2017" name="Front. Microbiol.">
        <title>Phaeobacter piscinae sp. nov., a species of the Roseobacter group and potential aquaculture probiont.</title>
        <authorList>
            <person name="Sonnenschein E.C."/>
            <person name="Phippen C.B.W."/>
            <person name="Nielsen K.F."/>
            <person name="Mateiu R.V."/>
            <person name="Melchiorsen J."/>
            <person name="Gram L."/>
            <person name="Overmann J."/>
            <person name="Freese H.M."/>
        </authorList>
    </citation>
    <scope>NUCLEOTIDE SEQUENCE [LARGE SCALE GENOMIC DNA]</scope>
    <source>
        <strain evidence="2 3">P13</strain>
    </source>
</reference>
<geneLocation type="plasmid" evidence="3">
    <name>pp13_g</name>
</geneLocation>
<sequence length="112" mass="12514">MFQFAEFTIQGYVGKVTITGNVMRLNIGATKSWKDRETGQRNEKTKWNTVTVFENNPGFSWLKDNLKKGDLVHVRGEMENTSYDRAGETVYDVSLIADTVAVIPTGKHAGGE</sequence>
<evidence type="ECO:0000256" key="1">
    <source>
        <dbReference type="ARBA" id="ARBA00023125"/>
    </source>
</evidence>
<keyword evidence="1" id="KW-0238">DNA-binding</keyword>
<dbReference type="Proteomes" id="UP000218606">
    <property type="component" value="Plasmid pP13_g"/>
</dbReference>
<protein>
    <submittedName>
        <fullName evidence="2">Single-strand binding protein</fullName>
    </submittedName>
</protein>
<dbReference type="AlphaFoldDB" id="A0AAN1LD56"/>